<dbReference type="EMBL" id="QZJZ01000031">
    <property type="protein sequence ID" value="RJP60250.1"/>
    <property type="molecule type" value="Genomic_DNA"/>
</dbReference>
<name>A0A3A4R2C2_9BACT</name>
<evidence type="ECO:0000313" key="2">
    <source>
        <dbReference type="Proteomes" id="UP000266426"/>
    </source>
</evidence>
<accession>A0A3A4R2C2</accession>
<comment type="caution">
    <text evidence="1">The sequence shown here is derived from an EMBL/GenBank/DDBJ whole genome shotgun (WGS) entry which is preliminary data.</text>
</comment>
<sequence>MVAYFGAGAVIAVYADNSSSTILNEIVLNTANLNTYFPNSTDHFITGVAGRAFLNVSAATSAWDVSIFTTNHYIAGVGGRVYIEVDNTGAPPAWDISMFSSNPSGLSGLIHEIHTNEQIVIKYRSSTWEESYATSSLTDGLVGTNSGQLAYDVFSNVRWIVNSTTGNAANLAPDDKPYSVIASSDRFPIYEWNYANKRVEIIFILGLTPGLDQGGNPINTADKSGAYKTTIGFEVVNF</sequence>
<dbReference type="AlphaFoldDB" id="A0A3A4R2C2"/>
<gene>
    <name evidence="1" type="ORF">C4541_04170</name>
</gene>
<evidence type="ECO:0000313" key="1">
    <source>
        <dbReference type="EMBL" id="RJP60250.1"/>
    </source>
</evidence>
<reference evidence="1 2" key="1">
    <citation type="journal article" date="2017" name="ISME J.">
        <title>Energy and carbon metabolisms in a deep terrestrial subsurface fluid microbial community.</title>
        <authorList>
            <person name="Momper L."/>
            <person name="Jungbluth S.P."/>
            <person name="Lee M.D."/>
            <person name="Amend J.P."/>
        </authorList>
    </citation>
    <scope>NUCLEOTIDE SEQUENCE [LARGE SCALE GENOMIC DNA]</scope>
    <source>
        <strain evidence="1">SURF_26</strain>
    </source>
</reference>
<organism evidence="1 2">
    <name type="scientific">Candidatus Auribacter fodinae</name>
    <dbReference type="NCBI Taxonomy" id="2093366"/>
    <lineage>
        <taxon>Bacteria</taxon>
        <taxon>Pseudomonadati</taxon>
        <taxon>Candidatus Auribacterota</taxon>
        <taxon>Candidatus Auribacteria</taxon>
        <taxon>Candidatus Auribacterales</taxon>
        <taxon>Candidatus Auribacteraceae</taxon>
        <taxon>Candidatus Auribacter</taxon>
    </lineage>
</organism>
<dbReference type="Proteomes" id="UP000266426">
    <property type="component" value="Unassembled WGS sequence"/>
</dbReference>
<proteinExistence type="predicted"/>
<protein>
    <submittedName>
        <fullName evidence="1">Uncharacterized protein</fullName>
    </submittedName>
</protein>